<organism evidence="2">
    <name type="scientific">marine sediment metagenome</name>
    <dbReference type="NCBI Taxonomy" id="412755"/>
    <lineage>
        <taxon>unclassified sequences</taxon>
        <taxon>metagenomes</taxon>
        <taxon>ecological metagenomes</taxon>
    </lineage>
</organism>
<protein>
    <submittedName>
        <fullName evidence="2">Uncharacterized protein</fullName>
    </submittedName>
</protein>
<keyword evidence="1" id="KW-1133">Transmembrane helix</keyword>
<dbReference type="EMBL" id="BARV01017249">
    <property type="protein sequence ID" value="GAI21149.1"/>
    <property type="molecule type" value="Genomic_DNA"/>
</dbReference>
<accession>X1NR56</accession>
<keyword evidence="1" id="KW-0812">Transmembrane</keyword>
<dbReference type="AlphaFoldDB" id="X1NR56"/>
<evidence type="ECO:0000313" key="2">
    <source>
        <dbReference type="EMBL" id="GAI21149.1"/>
    </source>
</evidence>
<feature type="non-terminal residue" evidence="2">
    <location>
        <position position="114"/>
    </location>
</feature>
<name>X1NR56_9ZZZZ</name>
<sequence>MLPVFRKWGNIDEKLEKPILERIAKIINESLKTDKELQKYFPKDFKFKSKNAYVRVINDYSFREYSSRLIFDRVKTSVADYYFYNFMATGFKICIFIDAFAFFIYIIFKYVNIN</sequence>
<proteinExistence type="predicted"/>
<comment type="caution">
    <text evidence="2">The sequence shown here is derived from an EMBL/GenBank/DDBJ whole genome shotgun (WGS) entry which is preliminary data.</text>
</comment>
<evidence type="ECO:0000256" key="1">
    <source>
        <dbReference type="SAM" id="Phobius"/>
    </source>
</evidence>
<keyword evidence="1" id="KW-0472">Membrane</keyword>
<reference evidence="2" key="1">
    <citation type="journal article" date="2014" name="Front. Microbiol.">
        <title>High frequency of phylogenetically diverse reductive dehalogenase-homologous genes in deep subseafloor sedimentary metagenomes.</title>
        <authorList>
            <person name="Kawai M."/>
            <person name="Futagami T."/>
            <person name="Toyoda A."/>
            <person name="Takaki Y."/>
            <person name="Nishi S."/>
            <person name="Hori S."/>
            <person name="Arai W."/>
            <person name="Tsubouchi T."/>
            <person name="Morono Y."/>
            <person name="Uchiyama I."/>
            <person name="Ito T."/>
            <person name="Fujiyama A."/>
            <person name="Inagaki F."/>
            <person name="Takami H."/>
        </authorList>
    </citation>
    <scope>NUCLEOTIDE SEQUENCE</scope>
    <source>
        <strain evidence="2">Expedition CK06-06</strain>
    </source>
</reference>
<feature type="transmembrane region" description="Helical" evidence="1">
    <location>
        <begin position="81"/>
        <end position="108"/>
    </location>
</feature>
<gene>
    <name evidence="2" type="ORF">S06H3_29441</name>
</gene>